<name>A0A6C0H1X9_9ZZZZ</name>
<dbReference type="InterPro" id="IPR027417">
    <property type="entry name" value="P-loop_NTPase"/>
</dbReference>
<evidence type="ECO:0008006" key="2">
    <source>
        <dbReference type="Google" id="ProtNLM"/>
    </source>
</evidence>
<dbReference type="Gene3D" id="3.40.50.300">
    <property type="entry name" value="P-loop containing nucleotide triphosphate hydrolases"/>
    <property type="match status" value="1"/>
</dbReference>
<dbReference type="AlphaFoldDB" id="A0A6C0H1X9"/>
<dbReference type="SUPFAM" id="SSF52540">
    <property type="entry name" value="P-loop containing nucleoside triphosphate hydrolases"/>
    <property type="match status" value="1"/>
</dbReference>
<accession>A0A6C0H1X9</accession>
<reference evidence="1" key="1">
    <citation type="journal article" date="2020" name="Nature">
        <title>Giant virus diversity and host interactions through global metagenomics.</title>
        <authorList>
            <person name="Schulz F."/>
            <person name="Roux S."/>
            <person name="Paez-Espino D."/>
            <person name="Jungbluth S."/>
            <person name="Walsh D.A."/>
            <person name="Denef V.J."/>
            <person name="McMahon K.D."/>
            <person name="Konstantinidis K.T."/>
            <person name="Eloe-Fadrosh E.A."/>
            <person name="Kyrpides N.C."/>
            <person name="Woyke T."/>
        </authorList>
    </citation>
    <scope>NUCLEOTIDE SEQUENCE</scope>
    <source>
        <strain evidence="1">GVMAG-M-3300023179-59</strain>
    </source>
</reference>
<proteinExistence type="predicted"/>
<organism evidence="1">
    <name type="scientific">viral metagenome</name>
    <dbReference type="NCBI Taxonomy" id="1070528"/>
    <lineage>
        <taxon>unclassified sequences</taxon>
        <taxon>metagenomes</taxon>
        <taxon>organismal metagenomes</taxon>
    </lineage>
</organism>
<evidence type="ECO:0000313" key="1">
    <source>
        <dbReference type="EMBL" id="QHT74417.1"/>
    </source>
</evidence>
<sequence>MKFYESHYEEYISSVENFNIHPELTPVFKSFPKKLNQLENMIIYGPPGVGKYSQMLYLLKKYSPSDLKYDKKIVAQTDKQNYNYRISDIHYEIDMSLLGCNSKILWHEIFLQIVDIISVKQEKIGVIVCKNFHLIHTELLDIFYSYMQQYNHSHSHIQVKFFIMTEQLSFIPTSIINASHILRIGRPSKELYLTMSAYFANPTKQEIDAQDFTQRIADYKAKIPFLGVKFLKPNETTEEVFENIDTEGIVNIKEIRSFPLLESIENIPPDVFNTVCDNIINEIVSIKNLSFTSFRDTLYDILTYNLEMSDCLWFIIKHFIEDGSLSIQDTSDILVQTHTFLKYFNNNYRPIYHLESIMFYIINKIHKFK</sequence>
<dbReference type="EMBL" id="MN739849">
    <property type="protein sequence ID" value="QHT74417.1"/>
    <property type="molecule type" value="Genomic_DNA"/>
</dbReference>
<protein>
    <recommendedName>
        <fullName evidence="2">ATPase AAA-type core domain-containing protein</fullName>
    </recommendedName>
</protein>